<keyword evidence="5" id="KW-1133">Transmembrane helix</keyword>
<feature type="domain" description="HTH luxR-type" evidence="6">
    <location>
        <begin position="425"/>
        <end position="490"/>
    </location>
</feature>
<dbReference type="SUPFAM" id="SSF46894">
    <property type="entry name" value="C-terminal effector domain of the bipartite response regulators"/>
    <property type="match status" value="1"/>
</dbReference>
<dbReference type="InterPro" id="IPR000792">
    <property type="entry name" value="Tscrpt_reg_LuxR_C"/>
</dbReference>
<dbReference type="Gene3D" id="1.10.10.10">
    <property type="entry name" value="Winged helix-like DNA-binding domain superfamily/Winged helix DNA-binding domain"/>
    <property type="match status" value="1"/>
</dbReference>
<evidence type="ECO:0000256" key="3">
    <source>
        <dbReference type="ARBA" id="ARBA00023163"/>
    </source>
</evidence>
<dbReference type="CDD" id="cd06170">
    <property type="entry name" value="LuxR_C_like"/>
    <property type="match status" value="1"/>
</dbReference>
<feature type="transmembrane region" description="Helical" evidence="5">
    <location>
        <begin position="163"/>
        <end position="180"/>
    </location>
</feature>
<evidence type="ECO:0000313" key="8">
    <source>
        <dbReference type="Proteomes" id="UP000006069"/>
    </source>
</evidence>
<evidence type="ECO:0000256" key="2">
    <source>
        <dbReference type="ARBA" id="ARBA00023125"/>
    </source>
</evidence>
<dbReference type="PRINTS" id="PR00038">
    <property type="entry name" value="HTHLUXR"/>
</dbReference>
<keyword evidence="3" id="KW-0804">Transcription</keyword>
<feature type="transmembrane region" description="Helical" evidence="5">
    <location>
        <begin position="136"/>
        <end position="157"/>
    </location>
</feature>
<dbReference type="Pfam" id="PF00196">
    <property type="entry name" value="GerE"/>
    <property type="match status" value="1"/>
</dbReference>
<comment type="caution">
    <text evidence="7">The sequence shown here is derived from an EMBL/GenBank/DDBJ whole genome shotgun (WGS) entry which is preliminary data.</text>
</comment>
<feature type="transmembrane region" description="Helical" evidence="5">
    <location>
        <begin position="209"/>
        <end position="229"/>
    </location>
</feature>
<dbReference type="EMBL" id="ADMD01000009">
    <property type="protein sequence ID" value="EJZ83229.1"/>
    <property type="molecule type" value="Genomic_DNA"/>
</dbReference>
<dbReference type="InterPro" id="IPR036388">
    <property type="entry name" value="WH-like_DNA-bd_sf"/>
</dbReference>
<feature type="region of interest" description="Disordered" evidence="4">
    <location>
        <begin position="393"/>
        <end position="414"/>
    </location>
</feature>
<sequence length="493" mass="53709">MEFPTKYLYASLGLGTGMVLYGVGVWNGNSAFASGELFGPVSPEIASVYPLAAAAGMLFGILVRAVISVVSRTSGKWAPSLIVGGAAIAATIAIGGLWRTGGLPFFVMAFFVGWTFSCSSIYWMTYISLKSLSPGIVFPVALFIAAGGNAICCFALQAPKPLIIGGLVLLSALLALLDRSSSETSSVKRHIESGLVDVARQHLITFKKFADVLICVMALQIIAPSINYLGLMDMLQPQMQLFIVCLAQLSAGLLSLLVLNLFKGPHSTKFFQYVTPVLVSALLFVPFAGHEYTLVMLFIGSSLYFAASNALYCSDAVRFSRDENVPFESFYAIGYLILAAMNIFMENLMPKVLNTQSSTELLTVFGAFFCVYVLSMTFLIARGRRSEAQHHEAEVDSKYVSESEEQHQEEQPASRLRYASGAVDIVKQRHGLSEREAEILDLILRGKNVPAIAETLFISQNTVRSHVKRIYRATGIHTRQDLISYCEDSIGAE</sequence>
<dbReference type="GO" id="GO:0003677">
    <property type="term" value="F:DNA binding"/>
    <property type="evidence" value="ECO:0007669"/>
    <property type="project" value="UniProtKB-KW"/>
</dbReference>
<accession>K0YUS4</accession>
<proteinExistence type="predicted"/>
<feature type="transmembrane region" description="Helical" evidence="5">
    <location>
        <begin position="104"/>
        <end position="124"/>
    </location>
</feature>
<organism evidence="7 8">
    <name type="scientific">Slackia piriformis YIT 12062</name>
    <dbReference type="NCBI Taxonomy" id="742818"/>
    <lineage>
        <taxon>Bacteria</taxon>
        <taxon>Bacillati</taxon>
        <taxon>Actinomycetota</taxon>
        <taxon>Coriobacteriia</taxon>
        <taxon>Eggerthellales</taxon>
        <taxon>Eggerthellaceae</taxon>
        <taxon>Slackia</taxon>
    </lineage>
</organism>
<dbReference type="AlphaFoldDB" id="K0YUS4"/>
<feature type="transmembrane region" description="Helical" evidence="5">
    <location>
        <begin position="79"/>
        <end position="98"/>
    </location>
</feature>
<dbReference type="PANTHER" id="PTHR44688">
    <property type="entry name" value="DNA-BINDING TRANSCRIPTIONAL ACTIVATOR DEVR_DOSR"/>
    <property type="match status" value="1"/>
</dbReference>
<dbReference type="HOGENOM" id="CLU_530663_0_0_11"/>
<keyword evidence="5" id="KW-0472">Membrane</keyword>
<name>K0YUS4_9ACTN</name>
<dbReference type="PANTHER" id="PTHR44688:SF16">
    <property type="entry name" value="DNA-BINDING TRANSCRIPTIONAL ACTIVATOR DEVR_DOSR"/>
    <property type="match status" value="1"/>
</dbReference>
<feature type="transmembrane region" description="Helical" evidence="5">
    <location>
        <begin position="270"/>
        <end position="288"/>
    </location>
</feature>
<keyword evidence="1" id="KW-0805">Transcription regulation</keyword>
<dbReference type="PROSITE" id="PS50043">
    <property type="entry name" value="HTH_LUXR_2"/>
    <property type="match status" value="1"/>
</dbReference>
<dbReference type="eggNOG" id="COG2197">
    <property type="taxonomic scope" value="Bacteria"/>
</dbReference>
<feature type="transmembrane region" description="Helical" evidence="5">
    <location>
        <begin position="46"/>
        <end position="67"/>
    </location>
</feature>
<dbReference type="SMART" id="SM00421">
    <property type="entry name" value="HTH_LUXR"/>
    <property type="match status" value="1"/>
</dbReference>
<keyword evidence="5" id="KW-0812">Transmembrane</keyword>
<evidence type="ECO:0000259" key="6">
    <source>
        <dbReference type="PROSITE" id="PS50043"/>
    </source>
</evidence>
<feature type="transmembrane region" description="Helical" evidence="5">
    <location>
        <begin position="294"/>
        <end position="313"/>
    </location>
</feature>
<dbReference type="PATRIC" id="fig|742818.3.peg.1845"/>
<protein>
    <recommendedName>
        <fullName evidence="6">HTH luxR-type domain-containing protein</fullName>
    </recommendedName>
</protein>
<evidence type="ECO:0000256" key="4">
    <source>
        <dbReference type="SAM" id="MobiDB-lite"/>
    </source>
</evidence>
<feature type="transmembrane region" description="Helical" evidence="5">
    <location>
        <begin position="241"/>
        <end position="263"/>
    </location>
</feature>
<dbReference type="GO" id="GO:0006355">
    <property type="term" value="P:regulation of DNA-templated transcription"/>
    <property type="evidence" value="ECO:0007669"/>
    <property type="project" value="InterPro"/>
</dbReference>
<keyword evidence="8" id="KW-1185">Reference proteome</keyword>
<keyword evidence="2" id="KW-0238">DNA-binding</keyword>
<feature type="transmembrane region" description="Helical" evidence="5">
    <location>
        <begin position="325"/>
        <end position="345"/>
    </location>
</feature>
<feature type="compositionally biased region" description="Basic and acidic residues" evidence="4">
    <location>
        <begin position="393"/>
        <end position="412"/>
    </location>
</feature>
<evidence type="ECO:0000256" key="5">
    <source>
        <dbReference type="SAM" id="Phobius"/>
    </source>
</evidence>
<feature type="transmembrane region" description="Helical" evidence="5">
    <location>
        <begin position="361"/>
        <end position="381"/>
    </location>
</feature>
<feature type="transmembrane region" description="Helical" evidence="5">
    <location>
        <begin position="7"/>
        <end position="26"/>
    </location>
</feature>
<dbReference type="InterPro" id="IPR016032">
    <property type="entry name" value="Sig_transdc_resp-reg_C-effctor"/>
</dbReference>
<reference evidence="7 8" key="1">
    <citation type="submission" date="2012-08" db="EMBL/GenBank/DDBJ databases">
        <title>The Genome Sequence of Slackia piriformis YIT 12062.</title>
        <authorList>
            <consortium name="The Broad Institute Genome Sequencing Platform"/>
            <person name="Earl A."/>
            <person name="Ward D."/>
            <person name="Feldgarden M."/>
            <person name="Gevers D."/>
            <person name="Morotomi M."/>
            <person name="Walker B."/>
            <person name="Young S.K."/>
            <person name="Zeng Q."/>
            <person name="Gargeya S."/>
            <person name="Fitzgerald M."/>
            <person name="Haas B."/>
            <person name="Abouelleil A."/>
            <person name="Alvarado L."/>
            <person name="Arachchi H.M."/>
            <person name="Berlin A.M."/>
            <person name="Chapman S.B."/>
            <person name="Goldberg J."/>
            <person name="Griggs A."/>
            <person name="Gujja S."/>
            <person name="Hansen M."/>
            <person name="Howarth C."/>
            <person name="Imamovic A."/>
            <person name="Larimer J."/>
            <person name="McCowen C."/>
            <person name="Montmayeur A."/>
            <person name="Murphy C."/>
            <person name="Neiman D."/>
            <person name="Pearson M."/>
            <person name="Priest M."/>
            <person name="Roberts A."/>
            <person name="Saif S."/>
            <person name="Shea T."/>
            <person name="Sisk P."/>
            <person name="Sykes S."/>
            <person name="Wortman J."/>
            <person name="Nusbaum C."/>
            <person name="Birren B."/>
        </authorList>
    </citation>
    <scope>NUCLEOTIDE SEQUENCE [LARGE SCALE GENOMIC DNA]</scope>
    <source>
        <strain evidence="7 8">YIT 12062</strain>
    </source>
</reference>
<evidence type="ECO:0000313" key="7">
    <source>
        <dbReference type="EMBL" id="EJZ83229.1"/>
    </source>
</evidence>
<evidence type="ECO:0000256" key="1">
    <source>
        <dbReference type="ARBA" id="ARBA00023015"/>
    </source>
</evidence>
<dbReference type="Proteomes" id="UP000006069">
    <property type="component" value="Unassembled WGS sequence"/>
</dbReference>
<gene>
    <name evidence="7" type="ORF">HMPREF9451_01747</name>
</gene>
<dbReference type="InParanoid" id="K0YUS4"/>